<dbReference type="Proteomes" id="UP001056120">
    <property type="component" value="Linkage Group LG21"/>
</dbReference>
<sequence length="82" mass="9370">MVDRCINFEINKYYVKTNLRRRKKKLQKLLVADEKKSCWSGSKFRRSSSTSMTPSSADDLCLATFFRSVSGSAFFVFISPSA</sequence>
<evidence type="ECO:0000313" key="1">
    <source>
        <dbReference type="EMBL" id="KAI3732399.1"/>
    </source>
</evidence>
<accession>A0ACB9CDQ3</accession>
<proteinExistence type="predicted"/>
<name>A0ACB9CDQ3_9ASTR</name>
<reference evidence="2" key="1">
    <citation type="journal article" date="2022" name="Mol. Ecol. Resour.">
        <title>The genomes of chicory, endive, great burdock and yacon provide insights into Asteraceae palaeo-polyploidization history and plant inulin production.</title>
        <authorList>
            <person name="Fan W."/>
            <person name="Wang S."/>
            <person name="Wang H."/>
            <person name="Wang A."/>
            <person name="Jiang F."/>
            <person name="Liu H."/>
            <person name="Zhao H."/>
            <person name="Xu D."/>
            <person name="Zhang Y."/>
        </authorList>
    </citation>
    <scope>NUCLEOTIDE SEQUENCE [LARGE SCALE GENOMIC DNA]</scope>
    <source>
        <strain evidence="2">cv. Yunnan</strain>
    </source>
</reference>
<organism evidence="1 2">
    <name type="scientific">Smallanthus sonchifolius</name>
    <dbReference type="NCBI Taxonomy" id="185202"/>
    <lineage>
        <taxon>Eukaryota</taxon>
        <taxon>Viridiplantae</taxon>
        <taxon>Streptophyta</taxon>
        <taxon>Embryophyta</taxon>
        <taxon>Tracheophyta</taxon>
        <taxon>Spermatophyta</taxon>
        <taxon>Magnoliopsida</taxon>
        <taxon>eudicotyledons</taxon>
        <taxon>Gunneridae</taxon>
        <taxon>Pentapetalae</taxon>
        <taxon>asterids</taxon>
        <taxon>campanulids</taxon>
        <taxon>Asterales</taxon>
        <taxon>Asteraceae</taxon>
        <taxon>Asteroideae</taxon>
        <taxon>Heliantheae alliance</taxon>
        <taxon>Millerieae</taxon>
        <taxon>Smallanthus</taxon>
    </lineage>
</organism>
<comment type="caution">
    <text evidence="1">The sequence shown here is derived from an EMBL/GenBank/DDBJ whole genome shotgun (WGS) entry which is preliminary data.</text>
</comment>
<evidence type="ECO:0000313" key="2">
    <source>
        <dbReference type="Proteomes" id="UP001056120"/>
    </source>
</evidence>
<protein>
    <submittedName>
        <fullName evidence="1">Uncharacterized protein</fullName>
    </submittedName>
</protein>
<dbReference type="EMBL" id="CM042038">
    <property type="protein sequence ID" value="KAI3732399.1"/>
    <property type="molecule type" value="Genomic_DNA"/>
</dbReference>
<keyword evidence="2" id="KW-1185">Reference proteome</keyword>
<gene>
    <name evidence="1" type="ORF">L1987_63604</name>
</gene>
<reference evidence="1 2" key="2">
    <citation type="journal article" date="2022" name="Mol. Ecol. Resour.">
        <title>The genomes of chicory, endive, great burdock and yacon provide insights into Asteraceae paleo-polyploidization history and plant inulin production.</title>
        <authorList>
            <person name="Fan W."/>
            <person name="Wang S."/>
            <person name="Wang H."/>
            <person name="Wang A."/>
            <person name="Jiang F."/>
            <person name="Liu H."/>
            <person name="Zhao H."/>
            <person name="Xu D."/>
            <person name="Zhang Y."/>
        </authorList>
    </citation>
    <scope>NUCLEOTIDE SEQUENCE [LARGE SCALE GENOMIC DNA]</scope>
    <source>
        <strain evidence="2">cv. Yunnan</strain>
        <tissue evidence="1">Leaves</tissue>
    </source>
</reference>